<dbReference type="Proteomes" id="UP000028725">
    <property type="component" value="Unassembled WGS sequence"/>
</dbReference>
<reference evidence="1 2" key="1">
    <citation type="submission" date="2014-04" db="EMBL/GenBank/DDBJ databases">
        <title>Genome assembly of Hyalangium minutum DSM 14724.</title>
        <authorList>
            <person name="Sharma G."/>
            <person name="Subramanian S."/>
        </authorList>
    </citation>
    <scope>NUCLEOTIDE SEQUENCE [LARGE SCALE GENOMIC DNA]</scope>
    <source>
        <strain evidence="1 2">DSM 14724</strain>
    </source>
</reference>
<dbReference type="RefSeq" id="WP_044180772.1">
    <property type="nucleotide sequence ID" value="NZ_JMCB01000001.1"/>
</dbReference>
<dbReference type="EMBL" id="JMCB01000001">
    <property type="protein sequence ID" value="KFE71948.1"/>
    <property type="molecule type" value="Genomic_DNA"/>
</dbReference>
<proteinExistence type="predicted"/>
<dbReference type="InterPro" id="IPR011751">
    <property type="entry name" value="Mxa_paralog_2265"/>
</dbReference>
<sequence>MSGPTATPPPLSTIQDPRKQLEQRLALAGPQDTCRGIFFNGVLDAVRALAGAEIEARCREAAGQRRFIDFFSYPVSGFIKMSLTVVELLTPRLGGSWQVLRWMGEQSTESFVNTVAGKTALALAGTNVKKLISHLPTSYKASLSYGERTVTWTGERSGVFIFKRDFMPPAYHEGVIAKAVEKATARNVQVRGRDTSALDTEYVLTWDEGPGL</sequence>
<protein>
    <recommendedName>
        <fullName evidence="3">TIGR02265 family protein</fullName>
    </recommendedName>
</protein>
<keyword evidence="2" id="KW-1185">Reference proteome</keyword>
<accession>A0A085WW85</accession>
<organism evidence="1 2">
    <name type="scientific">Hyalangium minutum</name>
    <dbReference type="NCBI Taxonomy" id="394096"/>
    <lineage>
        <taxon>Bacteria</taxon>
        <taxon>Pseudomonadati</taxon>
        <taxon>Myxococcota</taxon>
        <taxon>Myxococcia</taxon>
        <taxon>Myxococcales</taxon>
        <taxon>Cystobacterineae</taxon>
        <taxon>Archangiaceae</taxon>
        <taxon>Hyalangium</taxon>
    </lineage>
</organism>
<dbReference type="AlphaFoldDB" id="A0A085WW85"/>
<comment type="caution">
    <text evidence="1">The sequence shown here is derived from an EMBL/GenBank/DDBJ whole genome shotgun (WGS) entry which is preliminary data.</text>
</comment>
<dbReference type="NCBIfam" id="TIGR02265">
    <property type="entry name" value="Mxa_TIGR02265"/>
    <property type="match status" value="1"/>
</dbReference>
<dbReference type="OrthoDB" id="5523318at2"/>
<dbReference type="Pfam" id="PF09536">
    <property type="entry name" value="DUF2378"/>
    <property type="match status" value="1"/>
</dbReference>
<evidence type="ECO:0008006" key="3">
    <source>
        <dbReference type="Google" id="ProtNLM"/>
    </source>
</evidence>
<evidence type="ECO:0000313" key="1">
    <source>
        <dbReference type="EMBL" id="KFE71948.1"/>
    </source>
</evidence>
<dbReference type="PATRIC" id="fig|394096.3.peg.207"/>
<gene>
    <name evidence="1" type="ORF">DB31_0209</name>
</gene>
<evidence type="ECO:0000313" key="2">
    <source>
        <dbReference type="Proteomes" id="UP000028725"/>
    </source>
</evidence>
<name>A0A085WW85_9BACT</name>